<accession>A0A068RPP4</accession>
<feature type="domain" description="Protein kinase" evidence="8">
    <location>
        <begin position="32"/>
        <end position="296"/>
    </location>
</feature>
<evidence type="ECO:0000256" key="4">
    <source>
        <dbReference type="ARBA" id="ARBA00022777"/>
    </source>
</evidence>
<dbReference type="SUPFAM" id="SSF56112">
    <property type="entry name" value="Protein kinase-like (PK-like)"/>
    <property type="match status" value="1"/>
</dbReference>
<evidence type="ECO:0000313" key="10">
    <source>
        <dbReference type="Proteomes" id="UP000027586"/>
    </source>
</evidence>
<evidence type="ECO:0000259" key="8">
    <source>
        <dbReference type="PROSITE" id="PS50011"/>
    </source>
</evidence>
<dbReference type="Pfam" id="PF00069">
    <property type="entry name" value="Pkinase"/>
    <property type="match status" value="1"/>
</dbReference>
<keyword evidence="2" id="KW-0808">Transferase</keyword>
<keyword evidence="4 9" id="KW-0418">Kinase</keyword>
<dbReference type="InterPro" id="IPR011009">
    <property type="entry name" value="Kinase-like_dom_sf"/>
</dbReference>
<sequence length="414" mass="46734">MTPQTHQQQHRHHNQPIHPHAFLNTCIDDNNYKLLSILGVGAYGIVYQARHLKTGELYAVKLLTHSNKQNETEIHRLVSDHDNILKFIKRVDMGTWTFLVLEHAPHGDLFKALTHPSNPIIGNDRAIRHIFLQLLDAVQHCHTHHVAHRDLKPENILVFPEHHIKLADFGLATTHAVSAEFGCGSSFYFSPECQGGLIRNHQRIKGYGTQQNDIWSLGIILINLTTGRNPWKQANLNDSSFAAYCHANQPGFFRVILPSISNELEAILERIFCLDPARRIGLPELRLRILQCRSFTLLGQQQQRQQQVHVPKAPSSVFPPYEQPACTKIALSRSTVLDDIQAYATPFLTVSSSSSSIHHNECPATPGKEDMRMSLLSTATNNKYSAVDHPEIQRTSYFYATTTTTTTPSLHVVQ</sequence>
<comment type="similarity">
    <text evidence="7">Belongs to the protein kinase superfamily.</text>
</comment>
<evidence type="ECO:0000256" key="1">
    <source>
        <dbReference type="ARBA" id="ARBA00022527"/>
    </source>
</evidence>
<keyword evidence="5 6" id="KW-0067">ATP-binding</keyword>
<dbReference type="STRING" id="1263082.A0A068RPP4"/>
<dbReference type="PROSITE" id="PS00107">
    <property type="entry name" value="PROTEIN_KINASE_ATP"/>
    <property type="match status" value="1"/>
</dbReference>
<proteinExistence type="inferred from homology"/>
<evidence type="ECO:0000256" key="2">
    <source>
        <dbReference type="ARBA" id="ARBA00022679"/>
    </source>
</evidence>
<evidence type="ECO:0000256" key="3">
    <source>
        <dbReference type="ARBA" id="ARBA00022741"/>
    </source>
</evidence>
<dbReference type="OrthoDB" id="541276at2759"/>
<dbReference type="AlphaFoldDB" id="A0A068RPP4"/>
<evidence type="ECO:0000256" key="5">
    <source>
        <dbReference type="ARBA" id="ARBA00022840"/>
    </source>
</evidence>
<protein>
    <submittedName>
        <fullName evidence="9">Protein serine threonine kinase</fullName>
    </submittedName>
</protein>
<gene>
    <name evidence="9" type="ORF">LCOR_03265.1</name>
</gene>
<dbReference type="PROSITE" id="PS50011">
    <property type="entry name" value="PROTEIN_KINASE_DOM"/>
    <property type="match status" value="1"/>
</dbReference>
<name>A0A068RPP4_9FUNG</name>
<dbReference type="PROSITE" id="PS00108">
    <property type="entry name" value="PROTEIN_KINASE_ST"/>
    <property type="match status" value="1"/>
</dbReference>
<dbReference type="PANTHER" id="PTHR24345:SF91">
    <property type="entry name" value="SERINE_THREONINE-PROTEIN KINASE PLK4"/>
    <property type="match status" value="1"/>
</dbReference>
<comment type="caution">
    <text evidence="9">The sequence shown here is derived from an EMBL/GenBank/DDBJ whole genome shotgun (WGS) entry which is preliminary data.</text>
</comment>
<reference evidence="9" key="1">
    <citation type="submission" date="2013-08" db="EMBL/GenBank/DDBJ databases">
        <title>Gene expansion shapes genome architecture in the human pathogen Lichtheimia corymbifera: an evolutionary genomics analysis in the ancient terrestrial Mucorales (Mucoromycotina).</title>
        <authorList>
            <person name="Schwartze V.U."/>
            <person name="Winter S."/>
            <person name="Shelest E."/>
            <person name="Marcet-Houben M."/>
            <person name="Horn F."/>
            <person name="Wehner S."/>
            <person name="Hoffmann K."/>
            <person name="Riege K."/>
            <person name="Sammeth M."/>
            <person name="Nowrousian M."/>
            <person name="Valiante V."/>
            <person name="Linde J."/>
            <person name="Jacobsen I.D."/>
            <person name="Marz M."/>
            <person name="Brakhage A.A."/>
            <person name="Gabaldon T."/>
            <person name="Bocker S."/>
            <person name="Voigt K."/>
        </authorList>
    </citation>
    <scope>NUCLEOTIDE SEQUENCE [LARGE SCALE GENOMIC DNA]</scope>
    <source>
        <strain evidence="9">FSU 9682</strain>
    </source>
</reference>
<organism evidence="9 10">
    <name type="scientific">Lichtheimia corymbifera JMRC:FSU:9682</name>
    <dbReference type="NCBI Taxonomy" id="1263082"/>
    <lineage>
        <taxon>Eukaryota</taxon>
        <taxon>Fungi</taxon>
        <taxon>Fungi incertae sedis</taxon>
        <taxon>Mucoromycota</taxon>
        <taxon>Mucoromycotina</taxon>
        <taxon>Mucoromycetes</taxon>
        <taxon>Mucorales</taxon>
        <taxon>Lichtheimiaceae</taxon>
        <taxon>Lichtheimia</taxon>
    </lineage>
</organism>
<evidence type="ECO:0000256" key="6">
    <source>
        <dbReference type="PROSITE-ProRule" id="PRU10141"/>
    </source>
</evidence>
<dbReference type="Gene3D" id="1.10.510.10">
    <property type="entry name" value="Transferase(Phosphotransferase) domain 1"/>
    <property type="match status" value="1"/>
</dbReference>
<keyword evidence="3 6" id="KW-0547">Nucleotide-binding</keyword>
<dbReference type="PANTHER" id="PTHR24345">
    <property type="entry name" value="SERINE/THREONINE-PROTEIN KINASE PLK"/>
    <property type="match status" value="1"/>
</dbReference>
<dbReference type="GO" id="GO:0004674">
    <property type="term" value="F:protein serine/threonine kinase activity"/>
    <property type="evidence" value="ECO:0007669"/>
    <property type="project" value="UniProtKB-KW"/>
</dbReference>
<dbReference type="InterPro" id="IPR000719">
    <property type="entry name" value="Prot_kinase_dom"/>
</dbReference>
<dbReference type="Proteomes" id="UP000027586">
    <property type="component" value="Unassembled WGS sequence"/>
</dbReference>
<dbReference type="SMART" id="SM00220">
    <property type="entry name" value="S_TKc"/>
    <property type="match status" value="1"/>
</dbReference>
<keyword evidence="1 7" id="KW-0723">Serine/threonine-protein kinase</keyword>
<evidence type="ECO:0000256" key="7">
    <source>
        <dbReference type="RuleBase" id="RU000304"/>
    </source>
</evidence>
<keyword evidence="10" id="KW-1185">Reference proteome</keyword>
<evidence type="ECO:0000313" key="9">
    <source>
        <dbReference type="EMBL" id="CDH51695.1"/>
    </source>
</evidence>
<dbReference type="InterPro" id="IPR008271">
    <property type="entry name" value="Ser/Thr_kinase_AS"/>
</dbReference>
<dbReference type="EMBL" id="CBTN010000010">
    <property type="protein sequence ID" value="CDH51695.1"/>
    <property type="molecule type" value="Genomic_DNA"/>
</dbReference>
<dbReference type="InterPro" id="IPR017441">
    <property type="entry name" value="Protein_kinase_ATP_BS"/>
</dbReference>
<dbReference type="GO" id="GO:0005524">
    <property type="term" value="F:ATP binding"/>
    <property type="evidence" value="ECO:0007669"/>
    <property type="project" value="UniProtKB-UniRule"/>
</dbReference>
<dbReference type="GO" id="GO:0005634">
    <property type="term" value="C:nucleus"/>
    <property type="evidence" value="ECO:0007669"/>
    <property type="project" value="TreeGrafter"/>
</dbReference>
<feature type="binding site" evidence="6">
    <location>
        <position position="61"/>
    </location>
    <ligand>
        <name>ATP</name>
        <dbReference type="ChEBI" id="CHEBI:30616"/>
    </ligand>
</feature>
<dbReference type="VEuPathDB" id="FungiDB:LCOR_03265.1"/>